<reference evidence="4" key="1">
    <citation type="submission" date="2025-08" db="UniProtKB">
        <authorList>
            <consortium name="Ensembl"/>
        </authorList>
    </citation>
    <scope>IDENTIFICATION</scope>
</reference>
<dbReference type="Pfam" id="PF13927">
    <property type="entry name" value="Ig_3"/>
    <property type="match status" value="2"/>
</dbReference>
<sequence length="419" mass="45918">MTIYETQSGYNIPVSFNKELDHSKSTIHDKITDNKAPSFSASGLEPMSKGIKNKPRIIGGNAASFTVLSNSDAFLPCEAVGNPQPAITWMQFSSTGNIQWHKLTQETLRRVSVSSEGTLTINDVSVFDRGFYKCIASNPAGADTATVRLQVVAAPPNILEEKRQQLKASLGQNLWLPCTVHGSPQPTVHWVLQDGSVILLDKPTSNKRTTLFKNGTLSLRDVTPAHNGNYECIATSSTGSERRVVTLYVETHQSAPQIRIVSRTGKTIILNCSAHGSPKPEIVWTLPNGTRLNVGAYHGSHHHLNNDGTLVIYNSQKGDSGKYRCGAKNNLGYVENPPPRIFWTLPGGHTLTRPQVLGRYQLVENGTLVVKDTTLNDRGNYVCKAHNDAGEAVLTIPRIKNKEGTKKMVKGHKHVFLKI</sequence>
<dbReference type="GO" id="GO:0007156">
    <property type="term" value="P:homophilic cell adhesion via plasma membrane adhesion molecules"/>
    <property type="evidence" value="ECO:0007669"/>
    <property type="project" value="TreeGrafter"/>
</dbReference>
<dbReference type="SMART" id="SM00409">
    <property type="entry name" value="IG"/>
    <property type="match status" value="3"/>
</dbReference>
<proteinExistence type="predicted"/>
<evidence type="ECO:0000256" key="1">
    <source>
        <dbReference type="ARBA" id="ARBA00023157"/>
    </source>
</evidence>
<dbReference type="PROSITE" id="PS50835">
    <property type="entry name" value="IG_LIKE"/>
    <property type="match status" value="4"/>
</dbReference>
<dbReference type="GO" id="GO:0005886">
    <property type="term" value="C:plasma membrane"/>
    <property type="evidence" value="ECO:0007669"/>
    <property type="project" value="TreeGrafter"/>
</dbReference>
<keyword evidence="5" id="KW-1185">Reference proteome</keyword>
<dbReference type="InterPro" id="IPR013098">
    <property type="entry name" value="Ig_I-set"/>
</dbReference>
<feature type="domain" description="Ig-like" evidence="3">
    <location>
        <begin position="55"/>
        <end position="150"/>
    </location>
</feature>
<keyword evidence="2" id="KW-0393">Immunoglobulin domain</keyword>
<feature type="domain" description="Ig-like" evidence="3">
    <location>
        <begin position="156"/>
        <end position="246"/>
    </location>
</feature>
<dbReference type="SMART" id="SM00408">
    <property type="entry name" value="IGc2"/>
    <property type="match status" value="4"/>
</dbReference>
<dbReference type="SUPFAM" id="SSF48726">
    <property type="entry name" value="Immunoglobulin"/>
    <property type="match status" value="4"/>
</dbReference>
<dbReference type="PANTHER" id="PTHR10075">
    <property type="entry name" value="BASIGIN RELATED"/>
    <property type="match status" value="1"/>
</dbReference>
<evidence type="ECO:0000313" key="5">
    <source>
        <dbReference type="Proteomes" id="UP000694383"/>
    </source>
</evidence>
<reference evidence="4" key="2">
    <citation type="submission" date="2025-09" db="UniProtKB">
        <authorList>
            <consortium name="Ensembl"/>
        </authorList>
    </citation>
    <scope>IDENTIFICATION</scope>
</reference>
<dbReference type="AlphaFoldDB" id="A0A8C7Y8G6"/>
<accession>A0A8C7Y8G6</accession>
<dbReference type="FunFam" id="2.60.40.10:FF:000032">
    <property type="entry name" value="palladin isoform X1"/>
    <property type="match status" value="1"/>
</dbReference>
<evidence type="ECO:0000313" key="4">
    <source>
        <dbReference type="Ensembl" id="ENSOSIP00000024882.1"/>
    </source>
</evidence>
<dbReference type="InterPro" id="IPR003598">
    <property type="entry name" value="Ig_sub2"/>
</dbReference>
<dbReference type="Pfam" id="PF07679">
    <property type="entry name" value="I-set"/>
    <property type="match status" value="2"/>
</dbReference>
<dbReference type="GO" id="GO:0098632">
    <property type="term" value="F:cell-cell adhesion mediator activity"/>
    <property type="evidence" value="ECO:0007669"/>
    <property type="project" value="TreeGrafter"/>
</dbReference>
<protein>
    <recommendedName>
        <fullName evidence="3">Ig-like domain-containing protein</fullName>
    </recommendedName>
</protein>
<feature type="domain" description="Ig-like" evidence="3">
    <location>
        <begin position="332"/>
        <end position="395"/>
    </location>
</feature>
<evidence type="ECO:0000256" key="2">
    <source>
        <dbReference type="ARBA" id="ARBA00023319"/>
    </source>
</evidence>
<feature type="domain" description="Ig-like" evidence="3">
    <location>
        <begin position="265"/>
        <end position="330"/>
    </location>
</feature>
<dbReference type="GO" id="GO:0030424">
    <property type="term" value="C:axon"/>
    <property type="evidence" value="ECO:0007669"/>
    <property type="project" value="TreeGrafter"/>
</dbReference>
<dbReference type="GeneTree" id="ENSGT00940000158290"/>
<organism evidence="4 5">
    <name type="scientific">Oryzias sinensis</name>
    <name type="common">Chinese medaka</name>
    <dbReference type="NCBI Taxonomy" id="183150"/>
    <lineage>
        <taxon>Eukaryota</taxon>
        <taxon>Metazoa</taxon>
        <taxon>Chordata</taxon>
        <taxon>Craniata</taxon>
        <taxon>Vertebrata</taxon>
        <taxon>Euteleostomi</taxon>
        <taxon>Actinopterygii</taxon>
        <taxon>Neopterygii</taxon>
        <taxon>Teleostei</taxon>
        <taxon>Neoteleostei</taxon>
        <taxon>Acanthomorphata</taxon>
        <taxon>Ovalentaria</taxon>
        <taxon>Atherinomorphae</taxon>
        <taxon>Beloniformes</taxon>
        <taxon>Adrianichthyidae</taxon>
        <taxon>Oryziinae</taxon>
        <taxon>Oryzias</taxon>
    </lineage>
</organism>
<name>A0A8C7Y8G6_9TELE</name>
<dbReference type="InterPro" id="IPR007110">
    <property type="entry name" value="Ig-like_dom"/>
</dbReference>
<dbReference type="GO" id="GO:0070593">
    <property type="term" value="P:dendrite self-avoidance"/>
    <property type="evidence" value="ECO:0007669"/>
    <property type="project" value="TreeGrafter"/>
</dbReference>
<keyword evidence="1" id="KW-1015">Disulfide bond</keyword>
<evidence type="ECO:0000259" key="3">
    <source>
        <dbReference type="PROSITE" id="PS50835"/>
    </source>
</evidence>
<dbReference type="PANTHER" id="PTHR10075:SF100">
    <property type="entry name" value="FASCICLIN-2"/>
    <property type="match status" value="1"/>
</dbReference>
<dbReference type="Ensembl" id="ENSOSIT00000026254.1">
    <property type="protein sequence ID" value="ENSOSIP00000024882.1"/>
    <property type="gene ID" value="ENSOSIG00000013075.1"/>
</dbReference>
<dbReference type="InterPro" id="IPR013783">
    <property type="entry name" value="Ig-like_fold"/>
</dbReference>
<dbReference type="GO" id="GO:0007411">
    <property type="term" value="P:axon guidance"/>
    <property type="evidence" value="ECO:0007669"/>
    <property type="project" value="TreeGrafter"/>
</dbReference>
<dbReference type="InterPro" id="IPR036179">
    <property type="entry name" value="Ig-like_dom_sf"/>
</dbReference>
<dbReference type="Gene3D" id="2.60.40.10">
    <property type="entry name" value="Immunoglobulins"/>
    <property type="match status" value="4"/>
</dbReference>
<dbReference type="InterPro" id="IPR003599">
    <property type="entry name" value="Ig_sub"/>
</dbReference>
<dbReference type="Proteomes" id="UP000694383">
    <property type="component" value="Unplaced"/>
</dbReference>